<feature type="domain" description="DUF4456" evidence="12">
    <location>
        <begin position="1500"/>
        <end position="1703"/>
    </location>
</feature>
<keyword evidence="14" id="KW-1185">Reference proteome</keyword>
<accession>A0A8D2ECZ5</accession>
<keyword evidence="4 10" id="KW-0812">Transmembrane</keyword>
<evidence type="ECO:0000313" key="13">
    <source>
        <dbReference type="Ensembl" id="ENSTGEP00000004236.1"/>
    </source>
</evidence>
<evidence type="ECO:0000256" key="4">
    <source>
        <dbReference type="ARBA" id="ARBA00022692"/>
    </source>
</evidence>
<feature type="region of interest" description="Disordered" evidence="9">
    <location>
        <begin position="866"/>
        <end position="937"/>
    </location>
</feature>
<keyword evidence="2" id="KW-0813">Transport</keyword>
<name>A0A8D2ECZ5_THEGE</name>
<protein>
    <submittedName>
        <fullName evidence="13">Coiled-coil domain containing 180</fullName>
    </submittedName>
</protein>
<dbReference type="InterPro" id="IPR028089">
    <property type="entry name" value="DUF4455"/>
</dbReference>
<dbReference type="PANTHER" id="PTHR21444">
    <property type="entry name" value="COILED-COIL DOMAIN-CONTAINING PROTEIN 180"/>
    <property type="match status" value="1"/>
</dbReference>
<evidence type="ECO:0000256" key="9">
    <source>
        <dbReference type="SAM" id="MobiDB-lite"/>
    </source>
</evidence>
<dbReference type="Pfam" id="PF14752">
    <property type="entry name" value="RBP_receptor"/>
    <property type="match status" value="1"/>
</dbReference>
<dbReference type="GO" id="GO:0005886">
    <property type="term" value="C:plasma membrane"/>
    <property type="evidence" value="ECO:0007669"/>
    <property type="project" value="UniProtKB-SubCell"/>
</dbReference>
<feature type="compositionally biased region" description="Polar residues" evidence="9">
    <location>
        <begin position="1449"/>
        <end position="1458"/>
    </location>
</feature>
<dbReference type="InterPro" id="IPR027914">
    <property type="entry name" value="DUF4456"/>
</dbReference>
<reference evidence="13" key="3">
    <citation type="submission" date="2025-09" db="UniProtKB">
        <authorList>
            <consortium name="Ensembl"/>
        </authorList>
    </citation>
    <scope>IDENTIFICATION</scope>
</reference>
<dbReference type="Pfam" id="PF14644">
    <property type="entry name" value="DUF4456"/>
    <property type="match status" value="1"/>
</dbReference>
<feature type="region of interest" description="Disordered" evidence="9">
    <location>
        <begin position="134"/>
        <end position="166"/>
    </location>
</feature>
<keyword evidence="8" id="KW-0175">Coiled coil</keyword>
<comment type="subcellular location">
    <subcellularLocation>
        <location evidence="1">Cell membrane</location>
        <topology evidence="1">Multi-pass membrane protein</topology>
    </subcellularLocation>
</comment>
<dbReference type="PANTHER" id="PTHR21444:SF14">
    <property type="entry name" value="COILED-COIL DOMAIN-CONTAINING PROTEIN 180"/>
    <property type="match status" value="1"/>
</dbReference>
<feature type="compositionally biased region" description="Basic and acidic residues" evidence="9">
    <location>
        <begin position="799"/>
        <end position="809"/>
    </location>
</feature>
<keyword evidence="5 10" id="KW-1133">Transmembrane helix</keyword>
<dbReference type="GO" id="GO:0034632">
    <property type="term" value="F:retinol transmembrane transporter activity"/>
    <property type="evidence" value="ECO:0007669"/>
    <property type="project" value="InterPro"/>
</dbReference>
<feature type="region of interest" description="Disordered" evidence="9">
    <location>
        <begin position="786"/>
        <end position="832"/>
    </location>
</feature>
<evidence type="ECO:0000256" key="6">
    <source>
        <dbReference type="ARBA" id="ARBA00023136"/>
    </source>
</evidence>
<dbReference type="Ensembl" id="ENSTGET00000005141.1">
    <property type="protein sequence ID" value="ENSTGEP00000004236.1"/>
    <property type="gene ID" value="ENSTGEG00000003530.1"/>
</dbReference>
<feature type="region of interest" description="Disordered" evidence="9">
    <location>
        <begin position="1398"/>
        <end position="1461"/>
    </location>
</feature>
<feature type="compositionally biased region" description="Basic and acidic residues" evidence="9">
    <location>
        <begin position="880"/>
        <end position="889"/>
    </location>
</feature>
<organism evidence="13 14">
    <name type="scientific">Theropithecus gelada</name>
    <name type="common">Gelada baboon</name>
    <dbReference type="NCBI Taxonomy" id="9565"/>
    <lineage>
        <taxon>Eukaryota</taxon>
        <taxon>Metazoa</taxon>
        <taxon>Chordata</taxon>
        <taxon>Craniata</taxon>
        <taxon>Vertebrata</taxon>
        <taxon>Euteleostomi</taxon>
        <taxon>Mammalia</taxon>
        <taxon>Eutheria</taxon>
        <taxon>Euarchontoglires</taxon>
        <taxon>Primates</taxon>
        <taxon>Haplorrhini</taxon>
        <taxon>Catarrhini</taxon>
        <taxon>Cercopithecidae</taxon>
        <taxon>Cercopithecinae</taxon>
        <taxon>Theropithecus</taxon>
    </lineage>
</organism>
<reference evidence="13" key="1">
    <citation type="submission" date="2018-05" db="EMBL/GenBank/DDBJ databases">
        <title>Whole genome of Theropithecus gelada.</title>
        <authorList>
            <person name="Chiou K.L."/>
            <person name="Snyder-Mackler N."/>
        </authorList>
    </citation>
    <scope>NUCLEOTIDE SEQUENCE [LARGE SCALE GENOMIC DNA]</scope>
</reference>
<reference evidence="13" key="2">
    <citation type="submission" date="2025-08" db="UniProtKB">
        <authorList>
            <consortium name="Ensembl"/>
        </authorList>
    </citation>
    <scope>IDENTIFICATION</scope>
</reference>
<feature type="compositionally biased region" description="Acidic residues" evidence="9">
    <location>
        <begin position="890"/>
        <end position="937"/>
    </location>
</feature>
<feature type="domain" description="DUF4455" evidence="11">
    <location>
        <begin position="302"/>
        <end position="768"/>
    </location>
</feature>
<evidence type="ECO:0000256" key="3">
    <source>
        <dbReference type="ARBA" id="ARBA00022475"/>
    </source>
</evidence>
<evidence type="ECO:0000313" key="14">
    <source>
        <dbReference type="Proteomes" id="UP000694411"/>
    </source>
</evidence>
<feature type="compositionally biased region" description="Acidic residues" evidence="9">
    <location>
        <begin position="822"/>
        <end position="832"/>
    </location>
</feature>
<evidence type="ECO:0000256" key="5">
    <source>
        <dbReference type="ARBA" id="ARBA00022989"/>
    </source>
</evidence>
<keyword evidence="7" id="KW-0675">Receptor</keyword>
<feature type="compositionally biased region" description="Basic and acidic residues" evidence="9">
    <location>
        <begin position="141"/>
        <end position="152"/>
    </location>
</feature>
<dbReference type="InterPro" id="IPR026612">
    <property type="entry name" value="STRA6-like"/>
</dbReference>
<feature type="coiled-coil region" evidence="8">
    <location>
        <begin position="298"/>
        <end position="332"/>
    </location>
</feature>
<dbReference type="Pfam" id="PF14643">
    <property type="entry name" value="DUF4455"/>
    <property type="match status" value="1"/>
</dbReference>
<evidence type="ECO:0000256" key="10">
    <source>
        <dbReference type="SAM" id="Phobius"/>
    </source>
</evidence>
<dbReference type="GO" id="GO:0038023">
    <property type="term" value="F:signaling receptor activity"/>
    <property type="evidence" value="ECO:0007669"/>
    <property type="project" value="InterPro"/>
</dbReference>
<evidence type="ECO:0000256" key="8">
    <source>
        <dbReference type="SAM" id="Coils"/>
    </source>
</evidence>
<evidence type="ECO:0000256" key="7">
    <source>
        <dbReference type="ARBA" id="ARBA00023170"/>
    </source>
</evidence>
<evidence type="ECO:0000259" key="11">
    <source>
        <dbReference type="Pfam" id="PF14643"/>
    </source>
</evidence>
<evidence type="ECO:0000259" key="12">
    <source>
        <dbReference type="Pfam" id="PF14644"/>
    </source>
</evidence>
<sequence length="1812" mass="210828">MWHGNHVRPGMLQGLGIGMKAFHNFNYFLFFYNVLLGLGACLSRLLISCLLGTWLIARIDRTIMQNGYEGADMGFSAWIGMLYVDHYHTNPVLVSFCHILIANHKEKKLQQTTKYWCLNQSSLRICALRGGENRPPARVRSSSEELELRHQSPDAFPGRRLPGRGIQPAAKMSSVGKVTQVPSGKAYQQIFQAEVQLVHSLAATRKRAAEHSVTLKSGRIPMMKKVETPEGEVMSPRQQKWMHSLPNNWIMENPVLHREKERAKREKARESESTIAAREVRGLMDTMVPEKISTSTFQRRAEHKRRSYEGALASFEEEIAQVGKEMEALIVDTAGLFLKKLTESDEEMNRLFLKVENDTNLEDYTIQALLELWDKVARRFLLQKQEIKELDEALHSLEFSRVNKLKGVLKKYAEVIEKTSYLMRPDVYKLINKEAMVMNYALLGNRKALAQLFVNLMESTLQQELDSRHRWQGLVDTWKDLKKEALLQSFSEFMASESIHTPLAVVKELEVMLKTQNVLQQRRLKHLCTICDLLPPNYSKTQLTEWHSSLNSMNKELDTYHVDCMMRIRLLYEKTWQECLMLVQNCKKQLLDWKAFTEEEAETLVNQFFFQMVGALQGKVEEDLELLDKSFETLADQTEWQSSNLFRYFQEAVQLWEAHQSKLLVQELKLKKRMEQHQQKHSLESQVQEAHLDRLLDQLRQQSDKETLAFHLEKVKDYLKNMKSRYEYFHTLLTKEVMEYPAIILKELNSYSSNLSQYFFVREIFEQNLAGEVIFKFRQPEAHEKSFQKRMRKLRKKQGSKEDMSRSEESISSGTSAATSVEEMEEENDQEMESFITEEVLGQQKKSPLHAEMDESKEGSIQGLEEMQVERESSLNPSLNEEKVKGQGEEKEESQEEDEKEEEEEEEDKLEEEKEEKEAQEEQESLSVGEEEDKEEDLEEIYYEDMESFTISSRNTYFVFVPLEEEEHCRKSHSTFSAMFISDTSSAKFIEQVTIPLRLILEIKKQLRAGFFEHLEKWFDQCSLNTRVTVATKVNELDSELELHLHLHQPRAQQIEKDIHNVRAAELLLHQERLDSHCAGVTETLKKERLMFCQFQEEQNVRSKNFRLKIYDMEHIFLNATRSQKLVILSNTLHQELLSYVDVTQVSLRSFRQYLEESLGKLRYSNIEFIKHCRLFSEGGNFSPKEINSLCHRLEKEAARIELVDSVIMLNMEKMENEYLDQANDVINKFESKFHNLSVDLIFIEKIQRLLTNLQVHIKCQVAKSNSQTNGLNFSLQQLQNKIKTCQESRGEKTTATTEELLGFVQTWKEKLSQRIQYLNCSLDKVSVTELVFTNTILKDLEQESDILTSSEALEEEAKSDVVTPESFAQLSRMGKPLIEDPAVDVIRKILQLPNTKWPTHHCDKDRSQTGRGTQACGSQGSSEAGAGGSFKRHRCRPENSGKKAVPSASGTSASSFTRHPKLNKMERKYQVLGDKPPPAAEDFKGIILTLLWESNENLLAVAEEFYRKEKRPVTRPDCMYDTFDQCAENIGKKILDYQSQANKYHNSCLIELRIQMRRFEELLPQVCWLVMENFKEHHWKMFCTSIKEIRGQFEGQQKQLEKRKDKNAQKLHLNLGHPIHFQEMESLHLSEDKRQEELDSMIRMNREKLEECTRRNGQVFITNLAAFTEKFLLQLDEVVTIDDVQVARMEPPKQKISMLIRRKLAGLSLKEESEKPLIERGSRKWPGIKPTEVTIQNKILLRPTSSVSTTKTTLGHLAAVEARDAVYLKYLASFEEELKRIQDDCTFQMKEAQRWKDSWKQSLHTIQGLYV</sequence>
<feature type="compositionally biased region" description="Low complexity" evidence="9">
    <location>
        <begin position="1416"/>
        <end position="1425"/>
    </location>
</feature>
<keyword evidence="3" id="KW-1003">Cell membrane</keyword>
<feature type="compositionally biased region" description="Basic residues" evidence="9">
    <location>
        <begin position="788"/>
        <end position="798"/>
    </location>
</feature>
<dbReference type="Proteomes" id="UP000694411">
    <property type="component" value="Chromosome 15"/>
</dbReference>
<evidence type="ECO:0000256" key="1">
    <source>
        <dbReference type="ARBA" id="ARBA00004651"/>
    </source>
</evidence>
<evidence type="ECO:0000256" key="2">
    <source>
        <dbReference type="ARBA" id="ARBA00022448"/>
    </source>
</evidence>
<feature type="compositionally biased region" description="Low complexity" evidence="9">
    <location>
        <begin position="810"/>
        <end position="820"/>
    </location>
</feature>
<feature type="transmembrane region" description="Helical" evidence="10">
    <location>
        <begin position="29"/>
        <end position="56"/>
    </location>
</feature>
<keyword evidence="6 10" id="KW-0472">Membrane</keyword>
<proteinExistence type="predicted"/>